<evidence type="ECO:0000256" key="1">
    <source>
        <dbReference type="ARBA" id="ARBA00022723"/>
    </source>
</evidence>
<keyword evidence="3" id="KW-0862">Zinc</keyword>
<feature type="domain" description="SWIM-type" evidence="5">
    <location>
        <begin position="32"/>
        <end position="74"/>
    </location>
</feature>
<keyword evidence="1" id="KW-0479">Metal-binding</keyword>
<protein>
    <recommendedName>
        <fullName evidence="5">SWIM-type domain-containing protein</fullName>
    </recommendedName>
</protein>
<sequence>MSLTTILTPYAEMVLHKRMQKFISYNLLPYIYLVSHLKKKACVVDLNNNTCSCRKWRSLGIACGHDIVATHHSNMHELVDMFQVFYHANVFPLVYQTQTVHPVPPPSEWEIPNPLMVVLLPM</sequence>
<gene>
    <name evidence="6" type="ORF">LSAT_V11C100045370</name>
</gene>
<keyword evidence="2 4" id="KW-0863">Zinc-finger</keyword>
<dbReference type="AlphaFoldDB" id="A0A9R1XX15"/>
<evidence type="ECO:0000259" key="5">
    <source>
        <dbReference type="PROSITE" id="PS50966"/>
    </source>
</evidence>
<evidence type="ECO:0000256" key="2">
    <source>
        <dbReference type="ARBA" id="ARBA00022771"/>
    </source>
</evidence>
<dbReference type="InterPro" id="IPR006564">
    <property type="entry name" value="Znf_PMZ"/>
</dbReference>
<organism evidence="6 7">
    <name type="scientific">Lactuca sativa</name>
    <name type="common">Garden lettuce</name>
    <dbReference type="NCBI Taxonomy" id="4236"/>
    <lineage>
        <taxon>Eukaryota</taxon>
        <taxon>Viridiplantae</taxon>
        <taxon>Streptophyta</taxon>
        <taxon>Embryophyta</taxon>
        <taxon>Tracheophyta</taxon>
        <taxon>Spermatophyta</taxon>
        <taxon>Magnoliopsida</taxon>
        <taxon>eudicotyledons</taxon>
        <taxon>Gunneridae</taxon>
        <taxon>Pentapetalae</taxon>
        <taxon>asterids</taxon>
        <taxon>campanulids</taxon>
        <taxon>Asterales</taxon>
        <taxon>Asteraceae</taxon>
        <taxon>Cichorioideae</taxon>
        <taxon>Cichorieae</taxon>
        <taxon>Lactucinae</taxon>
        <taxon>Lactuca</taxon>
    </lineage>
</organism>
<dbReference type="SMART" id="SM00575">
    <property type="entry name" value="ZnF_PMZ"/>
    <property type="match status" value="1"/>
</dbReference>
<evidence type="ECO:0000313" key="6">
    <source>
        <dbReference type="EMBL" id="KAJ0226084.1"/>
    </source>
</evidence>
<dbReference type="Proteomes" id="UP000235145">
    <property type="component" value="Unassembled WGS sequence"/>
</dbReference>
<dbReference type="EMBL" id="NBSK02000001">
    <property type="protein sequence ID" value="KAJ0226084.1"/>
    <property type="molecule type" value="Genomic_DNA"/>
</dbReference>
<name>A0A9R1XX15_LACSA</name>
<evidence type="ECO:0000313" key="7">
    <source>
        <dbReference type="Proteomes" id="UP000235145"/>
    </source>
</evidence>
<reference evidence="6 7" key="1">
    <citation type="journal article" date="2017" name="Nat. Commun.">
        <title>Genome assembly with in vitro proximity ligation data and whole-genome triplication in lettuce.</title>
        <authorList>
            <person name="Reyes-Chin-Wo S."/>
            <person name="Wang Z."/>
            <person name="Yang X."/>
            <person name="Kozik A."/>
            <person name="Arikit S."/>
            <person name="Song C."/>
            <person name="Xia L."/>
            <person name="Froenicke L."/>
            <person name="Lavelle D.O."/>
            <person name="Truco M.J."/>
            <person name="Xia R."/>
            <person name="Zhu S."/>
            <person name="Xu C."/>
            <person name="Xu H."/>
            <person name="Xu X."/>
            <person name="Cox K."/>
            <person name="Korf I."/>
            <person name="Meyers B.C."/>
            <person name="Michelmore R.W."/>
        </authorList>
    </citation>
    <scope>NUCLEOTIDE SEQUENCE [LARGE SCALE GENOMIC DNA]</scope>
    <source>
        <strain evidence="7">cv. Salinas</strain>
        <tissue evidence="6">Seedlings</tissue>
    </source>
</reference>
<proteinExistence type="predicted"/>
<keyword evidence="7" id="KW-1185">Reference proteome</keyword>
<dbReference type="InterPro" id="IPR007527">
    <property type="entry name" value="Znf_SWIM"/>
</dbReference>
<evidence type="ECO:0000256" key="4">
    <source>
        <dbReference type="PROSITE-ProRule" id="PRU00325"/>
    </source>
</evidence>
<accession>A0A9R1XX15</accession>
<dbReference type="PROSITE" id="PS50966">
    <property type="entry name" value="ZF_SWIM"/>
    <property type="match status" value="1"/>
</dbReference>
<dbReference type="GO" id="GO:0008270">
    <property type="term" value="F:zinc ion binding"/>
    <property type="evidence" value="ECO:0007669"/>
    <property type="project" value="UniProtKB-KW"/>
</dbReference>
<evidence type="ECO:0000256" key="3">
    <source>
        <dbReference type="ARBA" id="ARBA00022833"/>
    </source>
</evidence>
<comment type="caution">
    <text evidence="6">The sequence shown here is derived from an EMBL/GenBank/DDBJ whole genome shotgun (WGS) entry which is preliminary data.</text>
</comment>